<proteinExistence type="predicted"/>
<dbReference type="AlphaFoldDB" id="A0A7S3FYA7"/>
<accession>A0A7S3FYA7</accession>
<sequence length="185" mass="20933">MDSLGREYSGDHINETMEAHLAYLKLVNVPSLFDVGCYQSNPQSDYLVLNMMDSITHKVVKQNFLAKKEGRKFSDVEKLRQQLQAIHTNMQVGSVLIRFDVSEPLHLQAQPNASKYHLTIDGVPLQTIVSQGKRAQPVQELLIQRIAVSRVIKSDMMQASVPIMTFLPLKEGPLKNQDFLQQSTK</sequence>
<protein>
    <submittedName>
        <fullName evidence="1">Uncharacterized protein</fullName>
    </submittedName>
</protein>
<gene>
    <name evidence="1" type="ORF">SRAS04492_LOCUS7684</name>
</gene>
<dbReference type="EMBL" id="HBIA01015299">
    <property type="protein sequence ID" value="CAE0235877.1"/>
    <property type="molecule type" value="Transcribed_RNA"/>
</dbReference>
<organism evidence="1">
    <name type="scientific">Strombidium rassoulzadegani</name>
    <dbReference type="NCBI Taxonomy" id="1082188"/>
    <lineage>
        <taxon>Eukaryota</taxon>
        <taxon>Sar</taxon>
        <taxon>Alveolata</taxon>
        <taxon>Ciliophora</taxon>
        <taxon>Intramacronucleata</taxon>
        <taxon>Spirotrichea</taxon>
        <taxon>Oligotrichia</taxon>
        <taxon>Strombidiidae</taxon>
        <taxon>Strombidium</taxon>
    </lineage>
</organism>
<evidence type="ECO:0000313" key="1">
    <source>
        <dbReference type="EMBL" id="CAE0235877.1"/>
    </source>
</evidence>
<reference evidence="1" key="1">
    <citation type="submission" date="2021-01" db="EMBL/GenBank/DDBJ databases">
        <authorList>
            <person name="Corre E."/>
            <person name="Pelletier E."/>
            <person name="Niang G."/>
            <person name="Scheremetjew M."/>
            <person name="Finn R."/>
            <person name="Kale V."/>
            <person name="Holt S."/>
            <person name="Cochrane G."/>
            <person name="Meng A."/>
            <person name="Brown T."/>
            <person name="Cohen L."/>
        </authorList>
    </citation>
    <scope>NUCLEOTIDE SEQUENCE</scope>
    <source>
        <strain evidence="1">Ras09</strain>
    </source>
</reference>
<name>A0A7S3FYA7_9SPIT</name>